<accession>A0AAE2BQ08</accession>
<sequence>MGLSRNSCTSSADASFFSKSHALCTTASDHNGLCEFDDSEVKFKSLLYKMIWDFGLGCVIPRRQRPSSGENEEKGGDCGGCSLEHNKAWLLAESGGCGAEEPHSVHSSFRFSFCSQVELESMTVNNSSSATVLMVNLDNGLLTDSKSRELKWRRIESLERSISPVAHSLIRFSYSEILSAQEIFPMSIGRGALSCVFKGRVGILRTAVAIKRLDKDDKESSKAFCRELMIASSLHNRYIVPLVGFCIDAEGGLFLVYKYVSGGSLEQYLHEKKRGMTGGAGLPWSARYKVAIGIAEAIEYLHSGTDRCVVHRDIKPSNILLSSKKTPKLCDFGLATWTPAPSVPFLCKTVKGTFGYLAPEYFQHGKVSDKTDIYAFGIVLLELITGRKPIESKRGPGEENLVLWVARMVRAATACINNEESRRPGMGEIVRILKGKELIGLNRKNAVLPGNGNVHDSYPQSLKRSKSEMKSHFALAMLGVEFEDDDHLYCR</sequence>
<organism evidence="2 3">
    <name type="scientific">Sesamum angolense</name>
    <dbReference type="NCBI Taxonomy" id="2727404"/>
    <lineage>
        <taxon>Eukaryota</taxon>
        <taxon>Viridiplantae</taxon>
        <taxon>Streptophyta</taxon>
        <taxon>Embryophyta</taxon>
        <taxon>Tracheophyta</taxon>
        <taxon>Spermatophyta</taxon>
        <taxon>Magnoliopsida</taxon>
        <taxon>eudicotyledons</taxon>
        <taxon>Gunneridae</taxon>
        <taxon>Pentapetalae</taxon>
        <taxon>asterids</taxon>
        <taxon>lamiids</taxon>
        <taxon>Lamiales</taxon>
        <taxon>Pedaliaceae</taxon>
        <taxon>Sesamum</taxon>
    </lineage>
</organism>
<dbReference type="AlphaFoldDB" id="A0AAE2BQ08"/>
<dbReference type="GO" id="GO:0005524">
    <property type="term" value="F:ATP binding"/>
    <property type="evidence" value="ECO:0007669"/>
    <property type="project" value="InterPro"/>
</dbReference>
<dbReference type="Gene3D" id="1.10.510.10">
    <property type="entry name" value="Transferase(Phosphotransferase) domain 1"/>
    <property type="match status" value="1"/>
</dbReference>
<dbReference type="SUPFAM" id="SSF56112">
    <property type="entry name" value="Protein kinase-like (PK-like)"/>
    <property type="match status" value="1"/>
</dbReference>
<evidence type="ECO:0000313" key="3">
    <source>
        <dbReference type="Proteomes" id="UP001289374"/>
    </source>
</evidence>
<evidence type="ECO:0000313" key="2">
    <source>
        <dbReference type="EMBL" id="KAK4393557.1"/>
    </source>
</evidence>
<dbReference type="EMBL" id="JACGWL010000010">
    <property type="protein sequence ID" value="KAK4393557.1"/>
    <property type="molecule type" value="Genomic_DNA"/>
</dbReference>
<keyword evidence="3" id="KW-1185">Reference proteome</keyword>
<dbReference type="Gene3D" id="3.30.200.20">
    <property type="entry name" value="Phosphorylase Kinase, domain 1"/>
    <property type="match status" value="1"/>
</dbReference>
<dbReference type="PROSITE" id="PS00108">
    <property type="entry name" value="PROTEIN_KINASE_ST"/>
    <property type="match status" value="1"/>
</dbReference>
<keyword evidence="2" id="KW-0418">Kinase</keyword>
<dbReference type="GO" id="GO:0004672">
    <property type="term" value="F:protein kinase activity"/>
    <property type="evidence" value="ECO:0007669"/>
    <property type="project" value="InterPro"/>
</dbReference>
<name>A0AAE2BQ08_9LAMI</name>
<proteinExistence type="predicted"/>
<evidence type="ECO:0000259" key="1">
    <source>
        <dbReference type="PROSITE" id="PS50011"/>
    </source>
</evidence>
<reference evidence="2" key="1">
    <citation type="submission" date="2020-06" db="EMBL/GenBank/DDBJ databases">
        <authorList>
            <person name="Li T."/>
            <person name="Hu X."/>
            <person name="Zhang T."/>
            <person name="Song X."/>
            <person name="Zhang H."/>
            <person name="Dai N."/>
            <person name="Sheng W."/>
            <person name="Hou X."/>
            <person name="Wei L."/>
        </authorList>
    </citation>
    <scope>NUCLEOTIDE SEQUENCE</scope>
    <source>
        <strain evidence="2">K16</strain>
        <tissue evidence="2">Leaf</tissue>
    </source>
</reference>
<dbReference type="FunFam" id="3.30.200.20:FF:000482">
    <property type="entry name" value="probable serine/threonine-protein kinase PBL7"/>
    <property type="match status" value="1"/>
</dbReference>
<feature type="domain" description="Protein kinase" evidence="1">
    <location>
        <begin position="182"/>
        <end position="439"/>
    </location>
</feature>
<dbReference type="PANTHER" id="PTHR47987">
    <property type="entry name" value="OS08G0249100 PROTEIN"/>
    <property type="match status" value="1"/>
</dbReference>
<gene>
    <name evidence="2" type="ORF">Sango_1826500</name>
</gene>
<dbReference type="Proteomes" id="UP001289374">
    <property type="component" value="Unassembled WGS sequence"/>
</dbReference>
<dbReference type="PROSITE" id="PS50011">
    <property type="entry name" value="PROTEIN_KINASE_DOM"/>
    <property type="match status" value="1"/>
</dbReference>
<dbReference type="Pfam" id="PF00069">
    <property type="entry name" value="Pkinase"/>
    <property type="match status" value="1"/>
</dbReference>
<dbReference type="PANTHER" id="PTHR47987:SF37">
    <property type="entry name" value="PROTEIN KINASE DOMAIN-CONTAINING PROTEIN"/>
    <property type="match status" value="1"/>
</dbReference>
<keyword evidence="2" id="KW-0808">Transferase</keyword>
<keyword evidence="2" id="KW-0675">Receptor</keyword>
<dbReference type="InterPro" id="IPR000719">
    <property type="entry name" value="Prot_kinase_dom"/>
</dbReference>
<dbReference type="InterPro" id="IPR046958">
    <property type="entry name" value="RBK1/2/STUNTED"/>
</dbReference>
<dbReference type="InterPro" id="IPR008271">
    <property type="entry name" value="Ser/Thr_kinase_AS"/>
</dbReference>
<reference evidence="2" key="2">
    <citation type="journal article" date="2024" name="Plant">
        <title>Genomic evolution and insights into agronomic trait innovations of Sesamum species.</title>
        <authorList>
            <person name="Miao H."/>
            <person name="Wang L."/>
            <person name="Qu L."/>
            <person name="Liu H."/>
            <person name="Sun Y."/>
            <person name="Le M."/>
            <person name="Wang Q."/>
            <person name="Wei S."/>
            <person name="Zheng Y."/>
            <person name="Lin W."/>
            <person name="Duan Y."/>
            <person name="Cao H."/>
            <person name="Xiong S."/>
            <person name="Wang X."/>
            <person name="Wei L."/>
            <person name="Li C."/>
            <person name="Ma Q."/>
            <person name="Ju M."/>
            <person name="Zhao R."/>
            <person name="Li G."/>
            <person name="Mu C."/>
            <person name="Tian Q."/>
            <person name="Mei H."/>
            <person name="Zhang T."/>
            <person name="Gao T."/>
            <person name="Zhang H."/>
        </authorList>
    </citation>
    <scope>NUCLEOTIDE SEQUENCE</scope>
    <source>
        <strain evidence="2">K16</strain>
    </source>
</reference>
<dbReference type="InterPro" id="IPR011009">
    <property type="entry name" value="Kinase-like_dom_sf"/>
</dbReference>
<comment type="caution">
    <text evidence="2">The sequence shown here is derived from an EMBL/GenBank/DDBJ whole genome shotgun (WGS) entry which is preliminary data.</text>
</comment>
<dbReference type="SMART" id="SM00220">
    <property type="entry name" value="S_TKc"/>
    <property type="match status" value="1"/>
</dbReference>
<protein>
    <submittedName>
        <fullName evidence="2">Proline-rich receptor-like protein kinase PERK11</fullName>
    </submittedName>
</protein>